<name>A0A5C6TU26_9SPHN</name>
<dbReference type="InterPro" id="IPR002925">
    <property type="entry name" value="Dienelactn_hydro"/>
</dbReference>
<accession>A0A5C6TU26</accession>
<dbReference type="InterPro" id="IPR051049">
    <property type="entry name" value="Dienelactone_hydrolase-like"/>
</dbReference>
<dbReference type="AlphaFoldDB" id="A0A5C6TU26"/>
<dbReference type="RefSeq" id="WP_147043339.1">
    <property type="nucleotide sequence ID" value="NZ_BAABIR010000001.1"/>
</dbReference>
<keyword evidence="2" id="KW-0378">Hydrolase</keyword>
<sequence length="248" mass="26748">MSREDISIRTSDGVCRAFAFTPSQGEGPWPAVIFYMDGLAIRPALLDMAQRMADGGFLVLLPDLFYRIGDYPPFDPKAVFASGNVREVLKDFFASTDNRRAGGPDTDAFLAWIDGRNDVAGTKIGVVGYCMGGGMALTAAALHPDRVAAAASFHGGNLASDSEMSPHLLASRIRARVYIGVADNDHSYPPEMAARFEAALDAAGVDYRSELYDGAAHGWTQTDFPIYDAAADQRHWAALFDLFRGTLG</sequence>
<protein>
    <submittedName>
        <fullName evidence="2">Dienelactone hydrolase family protein</fullName>
    </submittedName>
</protein>
<gene>
    <name evidence="2" type="ORF">FRZ32_09845</name>
</gene>
<dbReference type="Gene3D" id="3.40.50.1820">
    <property type="entry name" value="alpha/beta hydrolase"/>
    <property type="match status" value="1"/>
</dbReference>
<dbReference type="GO" id="GO:0016787">
    <property type="term" value="F:hydrolase activity"/>
    <property type="evidence" value="ECO:0007669"/>
    <property type="project" value="UniProtKB-KW"/>
</dbReference>
<feature type="domain" description="Dienelactone hydrolase" evidence="1">
    <location>
        <begin position="16"/>
        <end position="244"/>
    </location>
</feature>
<keyword evidence="3" id="KW-1185">Reference proteome</keyword>
<dbReference type="SUPFAM" id="SSF53474">
    <property type="entry name" value="alpha/beta-Hydrolases"/>
    <property type="match status" value="1"/>
</dbReference>
<dbReference type="Pfam" id="PF01738">
    <property type="entry name" value="DLH"/>
    <property type="match status" value="1"/>
</dbReference>
<evidence type="ECO:0000259" key="1">
    <source>
        <dbReference type="Pfam" id="PF01738"/>
    </source>
</evidence>
<proteinExistence type="predicted"/>
<dbReference type="Proteomes" id="UP000321249">
    <property type="component" value="Unassembled WGS sequence"/>
</dbReference>
<dbReference type="InterPro" id="IPR029058">
    <property type="entry name" value="AB_hydrolase_fold"/>
</dbReference>
<reference evidence="2 3" key="1">
    <citation type="journal article" date="2015" name="J. Microbiol.">
        <title>Sphingosinicella ginsenosidimutans sp. nov., with ginsenoside converting activity.</title>
        <authorList>
            <person name="Kim J.K."/>
            <person name="Kang M.S."/>
            <person name="Park S.C."/>
            <person name="Kim K.M."/>
            <person name="Choi K."/>
            <person name="Yoon M.H."/>
            <person name="Im W.T."/>
        </authorList>
    </citation>
    <scope>NUCLEOTIDE SEQUENCE [LARGE SCALE GENOMIC DNA]</scope>
    <source>
        <strain evidence="2 3">BS-11</strain>
    </source>
</reference>
<evidence type="ECO:0000313" key="3">
    <source>
        <dbReference type="Proteomes" id="UP000321249"/>
    </source>
</evidence>
<dbReference type="EMBL" id="VOQQ01000001">
    <property type="protein sequence ID" value="TXC63933.1"/>
    <property type="molecule type" value="Genomic_DNA"/>
</dbReference>
<dbReference type="PANTHER" id="PTHR46623">
    <property type="entry name" value="CARBOXYMETHYLENEBUTENOLIDASE-RELATED"/>
    <property type="match status" value="1"/>
</dbReference>
<organism evidence="2 3">
    <name type="scientific">Allosphingosinicella ginsenosidimutans</name>
    <dbReference type="NCBI Taxonomy" id="1176539"/>
    <lineage>
        <taxon>Bacteria</taxon>
        <taxon>Pseudomonadati</taxon>
        <taxon>Pseudomonadota</taxon>
        <taxon>Alphaproteobacteria</taxon>
        <taxon>Sphingomonadales</taxon>
        <taxon>Sphingomonadaceae</taxon>
        <taxon>Allosphingosinicella</taxon>
    </lineage>
</organism>
<dbReference type="PANTHER" id="PTHR46623:SF10">
    <property type="entry name" value="CARBOXYMETHYLENEBUTENOLIDASE HOMOLOG"/>
    <property type="match status" value="1"/>
</dbReference>
<comment type="caution">
    <text evidence="2">The sequence shown here is derived from an EMBL/GenBank/DDBJ whole genome shotgun (WGS) entry which is preliminary data.</text>
</comment>
<evidence type="ECO:0000313" key="2">
    <source>
        <dbReference type="EMBL" id="TXC63933.1"/>
    </source>
</evidence>
<dbReference type="OrthoDB" id="9787933at2"/>